<evidence type="ECO:0000313" key="2">
    <source>
        <dbReference type="EMBL" id="CAB4126337.1"/>
    </source>
</evidence>
<feature type="transmembrane region" description="Helical" evidence="1">
    <location>
        <begin position="12"/>
        <end position="32"/>
    </location>
</feature>
<organism evidence="2">
    <name type="scientific">uncultured Caudovirales phage</name>
    <dbReference type="NCBI Taxonomy" id="2100421"/>
    <lineage>
        <taxon>Viruses</taxon>
        <taxon>Duplodnaviria</taxon>
        <taxon>Heunggongvirae</taxon>
        <taxon>Uroviricota</taxon>
        <taxon>Caudoviricetes</taxon>
        <taxon>Peduoviridae</taxon>
        <taxon>Maltschvirus</taxon>
        <taxon>Maltschvirus maltsch</taxon>
    </lineage>
</organism>
<dbReference type="EMBL" id="LR796197">
    <property type="protein sequence ID" value="CAB4126337.1"/>
    <property type="molecule type" value="Genomic_DNA"/>
</dbReference>
<keyword evidence="1" id="KW-0472">Membrane</keyword>
<accession>A0A6J5KZ87</accession>
<sequence>MVTSKPKRISVAVGLVHMVYSPFFEFIMTLYACVYIDTTVKSLNGGS</sequence>
<keyword evidence="1" id="KW-0812">Transmembrane</keyword>
<gene>
    <name evidence="2" type="ORF">UFOVP89_9</name>
</gene>
<proteinExistence type="predicted"/>
<keyword evidence="1" id="KW-1133">Transmembrane helix</keyword>
<reference evidence="2" key="1">
    <citation type="submission" date="2020-04" db="EMBL/GenBank/DDBJ databases">
        <authorList>
            <person name="Chiriac C."/>
            <person name="Salcher M."/>
            <person name="Ghai R."/>
            <person name="Kavagutti S V."/>
        </authorList>
    </citation>
    <scope>NUCLEOTIDE SEQUENCE</scope>
</reference>
<evidence type="ECO:0000256" key="1">
    <source>
        <dbReference type="SAM" id="Phobius"/>
    </source>
</evidence>
<protein>
    <submittedName>
        <fullName evidence="2">Uncharacterized protein</fullName>
    </submittedName>
</protein>
<name>A0A6J5KZ87_9CAUD</name>